<dbReference type="AlphaFoldDB" id="A0A840CUQ1"/>
<dbReference type="SUPFAM" id="SSF50789">
    <property type="entry name" value="Herpes virus serine proteinase, assemblin"/>
    <property type="match status" value="1"/>
</dbReference>
<organism evidence="5 6">
    <name type="scientific">Dysgonomonas hofstadii</name>
    <dbReference type="NCBI Taxonomy" id="637886"/>
    <lineage>
        <taxon>Bacteria</taxon>
        <taxon>Pseudomonadati</taxon>
        <taxon>Bacteroidota</taxon>
        <taxon>Bacteroidia</taxon>
        <taxon>Bacteroidales</taxon>
        <taxon>Dysgonomonadaceae</taxon>
        <taxon>Dysgonomonas</taxon>
    </lineage>
</organism>
<keyword evidence="3" id="KW-0378">Hydrolase</keyword>
<evidence type="ECO:0000313" key="6">
    <source>
        <dbReference type="Proteomes" id="UP000555103"/>
    </source>
</evidence>
<evidence type="ECO:0000256" key="2">
    <source>
        <dbReference type="ARBA" id="ARBA00022670"/>
    </source>
</evidence>
<dbReference type="InterPro" id="IPR006433">
    <property type="entry name" value="Prohead_protease"/>
</dbReference>
<dbReference type="EMBL" id="JACIEP010000008">
    <property type="protein sequence ID" value="MBB4036565.1"/>
    <property type="molecule type" value="Genomic_DNA"/>
</dbReference>
<comment type="caution">
    <text evidence="5">The sequence shown here is derived from an EMBL/GenBank/DDBJ whole genome shotgun (WGS) entry which is preliminary data.</text>
</comment>
<keyword evidence="6" id="KW-1185">Reference proteome</keyword>
<evidence type="ECO:0000313" key="5">
    <source>
        <dbReference type="EMBL" id="MBB4036565.1"/>
    </source>
</evidence>
<evidence type="ECO:0000256" key="3">
    <source>
        <dbReference type="ARBA" id="ARBA00022801"/>
    </source>
</evidence>
<keyword evidence="2" id="KW-0645">Protease</keyword>
<name>A0A840CUQ1_9BACT</name>
<dbReference type="RefSeq" id="WP_246348060.1">
    <property type="nucleotide sequence ID" value="NZ_JACIEP010000008.1"/>
</dbReference>
<reference evidence="5 6" key="1">
    <citation type="submission" date="2020-08" db="EMBL/GenBank/DDBJ databases">
        <title>Genomic Encyclopedia of Type Strains, Phase IV (KMG-IV): sequencing the most valuable type-strain genomes for metagenomic binning, comparative biology and taxonomic classification.</title>
        <authorList>
            <person name="Goeker M."/>
        </authorList>
    </citation>
    <scope>NUCLEOTIDE SEQUENCE [LARGE SCALE GENOMIC DNA]</scope>
    <source>
        <strain evidence="5 6">DSM 104969</strain>
    </source>
</reference>
<dbReference type="Pfam" id="PF04586">
    <property type="entry name" value="Peptidase_S78"/>
    <property type="match status" value="1"/>
</dbReference>
<dbReference type="Proteomes" id="UP000555103">
    <property type="component" value="Unassembled WGS sequence"/>
</dbReference>
<dbReference type="InterPro" id="IPR054613">
    <property type="entry name" value="Peptidase_S78_dom"/>
</dbReference>
<feature type="domain" description="Prohead serine protease" evidence="4">
    <location>
        <begin position="16"/>
        <end position="167"/>
    </location>
</feature>
<dbReference type="GO" id="GO:0008233">
    <property type="term" value="F:peptidase activity"/>
    <property type="evidence" value="ECO:0007669"/>
    <property type="project" value="UniProtKB-KW"/>
</dbReference>
<dbReference type="NCBIfam" id="TIGR01543">
    <property type="entry name" value="proheadase_HK97"/>
    <property type="match status" value="1"/>
</dbReference>
<protein>
    <recommendedName>
        <fullName evidence="4">Prohead serine protease domain-containing protein</fullName>
    </recommendedName>
</protein>
<keyword evidence="1" id="KW-1188">Viral release from host cell</keyword>
<dbReference type="GO" id="GO:0006508">
    <property type="term" value="P:proteolysis"/>
    <property type="evidence" value="ECO:0007669"/>
    <property type="project" value="UniProtKB-KW"/>
</dbReference>
<sequence>MSKNNKKTIGKQYKSFEIKEYTFDKESRTISGYAAIFGNVDKVWDMLIKGCFAKSIRERGPLSNANDKIILLWMHNMAEPIGRITKLEENDKGLYFEAVIDKIELGDRALIQLESGTLNQFSIGYEYVWAKCEWKEVDGQEVFVVNEVILYEISVVSIGCNGETEYTGLKSTDQIDDAYQQLQEQITSELKDLTINKRSAIQGLLSKTWALANVKPVDGQKGHPRSPLNRKQAAGTEDLFSGVKFNNIKK</sequence>
<evidence type="ECO:0000259" key="4">
    <source>
        <dbReference type="Pfam" id="PF04586"/>
    </source>
</evidence>
<evidence type="ECO:0000256" key="1">
    <source>
        <dbReference type="ARBA" id="ARBA00022612"/>
    </source>
</evidence>
<accession>A0A840CUQ1</accession>
<proteinExistence type="predicted"/>
<gene>
    <name evidence="5" type="ORF">GGR21_002471</name>
</gene>